<evidence type="ECO:0000313" key="2">
    <source>
        <dbReference type="Proteomes" id="UP000051324"/>
    </source>
</evidence>
<dbReference type="AlphaFoldDB" id="A0A0R1TPU7"/>
<keyword evidence="2" id="KW-1185">Reference proteome</keyword>
<dbReference type="EMBL" id="AZFT01000053">
    <property type="protein sequence ID" value="KRL83468.1"/>
    <property type="molecule type" value="Genomic_DNA"/>
</dbReference>
<sequence length="123" mass="14071">MKRKGLIDLGQILFSNVIKKKASPKAEQSTVYTGNWQFTDELSHRKHCLKITADLRILIDRRELAGQVESLTNKELVFLDGYGYHLRIDAVDGKPISVYDEADNRVYELVEDATTDTPKCEDR</sequence>
<name>A0A0R1TPU7_9LACO</name>
<dbReference type="STRING" id="1423724.FC32_GL000722"/>
<dbReference type="eggNOG" id="ENOG5033ARR">
    <property type="taxonomic scope" value="Bacteria"/>
</dbReference>
<dbReference type="Proteomes" id="UP000051324">
    <property type="component" value="Unassembled WGS sequence"/>
</dbReference>
<dbReference type="RefSeq" id="WP_025086580.1">
    <property type="nucleotide sequence ID" value="NZ_AZFT01000053.1"/>
</dbReference>
<dbReference type="OrthoDB" id="2246468at2"/>
<proteinExistence type="predicted"/>
<dbReference type="PATRIC" id="fig|1423724.4.peg.761"/>
<comment type="caution">
    <text evidence="1">The sequence shown here is derived from an EMBL/GenBank/DDBJ whole genome shotgun (WGS) entry which is preliminary data.</text>
</comment>
<organism evidence="1 2">
    <name type="scientific">Ligilactobacillus apodemi DSM 16634 = JCM 16172</name>
    <dbReference type="NCBI Taxonomy" id="1423724"/>
    <lineage>
        <taxon>Bacteria</taxon>
        <taxon>Bacillati</taxon>
        <taxon>Bacillota</taxon>
        <taxon>Bacilli</taxon>
        <taxon>Lactobacillales</taxon>
        <taxon>Lactobacillaceae</taxon>
        <taxon>Ligilactobacillus</taxon>
    </lineage>
</organism>
<accession>A0A0R1TPU7</accession>
<reference evidence="1 2" key="1">
    <citation type="journal article" date="2015" name="Genome Announc.">
        <title>Expanding the biotechnology potential of lactobacilli through comparative genomics of 213 strains and associated genera.</title>
        <authorList>
            <person name="Sun Z."/>
            <person name="Harris H.M."/>
            <person name="McCann A."/>
            <person name="Guo C."/>
            <person name="Argimon S."/>
            <person name="Zhang W."/>
            <person name="Yang X."/>
            <person name="Jeffery I.B."/>
            <person name="Cooney J.C."/>
            <person name="Kagawa T.F."/>
            <person name="Liu W."/>
            <person name="Song Y."/>
            <person name="Salvetti E."/>
            <person name="Wrobel A."/>
            <person name="Rasinkangas P."/>
            <person name="Parkhill J."/>
            <person name="Rea M.C."/>
            <person name="O'Sullivan O."/>
            <person name="Ritari J."/>
            <person name="Douillard F.P."/>
            <person name="Paul Ross R."/>
            <person name="Yang R."/>
            <person name="Briner A.E."/>
            <person name="Felis G.E."/>
            <person name="de Vos W.M."/>
            <person name="Barrangou R."/>
            <person name="Klaenhammer T.R."/>
            <person name="Caufield P.W."/>
            <person name="Cui Y."/>
            <person name="Zhang H."/>
            <person name="O'Toole P.W."/>
        </authorList>
    </citation>
    <scope>NUCLEOTIDE SEQUENCE [LARGE SCALE GENOMIC DNA]</scope>
    <source>
        <strain evidence="1 2">DSM 16634</strain>
    </source>
</reference>
<gene>
    <name evidence="1" type="ORF">FC32_GL000722</name>
</gene>
<evidence type="ECO:0008006" key="3">
    <source>
        <dbReference type="Google" id="ProtNLM"/>
    </source>
</evidence>
<protein>
    <recommendedName>
        <fullName evidence="3">DUF4828 domain-containing protein</fullName>
    </recommendedName>
</protein>
<dbReference type="InterPro" id="IPR032254">
    <property type="entry name" value="DUF4828"/>
</dbReference>
<dbReference type="Pfam" id="PF16110">
    <property type="entry name" value="DUF4828"/>
    <property type="match status" value="1"/>
</dbReference>
<evidence type="ECO:0000313" key="1">
    <source>
        <dbReference type="EMBL" id="KRL83468.1"/>
    </source>
</evidence>